<dbReference type="SUPFAM" id="SSF53383">
    <property type="entry name" value="PLP-dependent transferases"/>
    <property type="match status" value="1"/>
</dbReference>
<dbReference type="EMBL" id="CP069213">
    <property type="protein sequence ID" value="QRH01630.1"/>
    <property type="molecule type" value="Genomic_DNA"/>
</dbReference>
<dbReference type="InterPro" id="IPR000192">
    <property type="entry name" value="Aminotrans_V_dom"/>
</dbReference>
<protein>
    <submittedName>
        <fullName evidence="3">Aminotransferase class V-fold PLP-dependent enzyme</fullName>
    </submittedName>
</protein>
<dbReference type="Gene3D" id="3.40.640.10">
    <property type="entry name" value="Type I PLP-dependent aspartate aminotransferase-like (Major domain)"/>
    <property type="match status" value="1"/>
</dbReference>
<dbReference type="InterPro" id="IPR015422">
    <property type="entry name" value="PyrdxlP-dep_Trfase_small"/>
</dbReference>
<dbReference type="InterPro" id="IPR015421">
    <property type="entry name" value="PyrdxlP-dep_Trfase_major"/>
</dbReference>
<dbReference type="RefSeq" id="WP_203325303.1">
    <property type="nucleotide sequence ID" value="NZ_CP069213.1"/>
</dbReference>
<evidence type="ECO:0000259" key="2">
    <source>
        <dbReference type="Pfam" id="PF00266"/>
    </source>
</evidence>
<evidence type="ECO:0000313" key="3">
    <source>
        <dbReference type="EMBL" id="QRH01630.1"/>
    </source>
</evidence>
<name>A0ABX7G2S6_9GAMM</name>
<evidence type="ECO:0000313" key="4">
    <source>
        <dbReference type="Proteomes" id="UP000596252"/>
    </source>
</evidence>
<keyword evidence="3" id="KW-0032">Aminotransferase</keyword>
<dbReference type="Pfam" id="PF00266">
    <property type="entry name" value="Aminotran_5"/>
    <property type="match status" value="1"/>
</dbReference>
<dbReference type="InterPro" id="IPR015424">
    <property type="entry name" value="PyrdxlP-dep_Trfase"/>
</dbReference>
<gene>
    <name evidence="3" type="ORF">JQC75_17575</name>
</gene>
<reference evidence="3 4" key="1">
    <citation type="journal article" date="2012" name="Antonie Van Leeuwenhoek">
        <title>Shewanella litorisediminis sp. nov., a gammaproteobacterium isolated from a tidal flat sediment.</title>
        <authorList>
            <person name="Lee M.H."/>
            <person name="Yoon J.H."/>
        </authorList>
    </citation>
    <scope>NUCLEOTIDE SEQUENCE [LARGE SCALE GENOMIC DNA]</scope>
    <source>
        <strain evidence="3 4">SMK1-12</strain>
    </source>
</reference>
<feature type="domain" description="Aminotransferase class V" evidence="2">
    <location>
        <begin position="96"/>
        <end position="362"/>
    </location>
</feature>
<dbReference type="PANTHER" id="PTHR43586:SF4">
    <property type="entry name" value="ISOPENICILLIN N EPIMERASE"/>
    <property type="match status" value="1"/>
</dbReference>
<dbReference type="Gene3D" id="3.90.1150.10">
    <property type="entry name" value="Aspartate Aminotransferase, domain 1"/>
    <property type="match status" value="1"/>
</dbReference>
<keyword evidence="4" id="KW-1185">Reference proteome</keyword>
<keyword evidence="1" id="KW-0663">Pyridoxal phosphate</keyword>
<organism evidence="3 4">
    <name type="scientific">Shewanella litorisediminis</name>
    <dbReference type="NCBI Taxonomy" id="1173586"/>
    <lineage>
        <taxon>Bacteria</taxon>
        <taxon>Pseudomonadati</taxon>
        <taxon>Pseudomonadota</taxon>
        <taxon>Gammaproteobacteria</taxon>
        <taxon>Alteromonadales</taxon>
        <taxon>Shewanellaceae</taxon>
        <taxon>Shewanella</taxon>
    </lineage>
</organism>
<dbReference type="PANTHER" id="PTHR43586">
    <property type="entry name" value="CYSTEINE DESULFURASE"/>
    <property type="match status" value="1"/>
</dbReference>
<dbReference type="GO" id="GO:0008483">
    <property type="term" value="F:transaminase activity"/>
    <property type="evidence" value="ECO:0007669"/>
    <property type="project" value="UniProtKB-KW"/>
</dbReference>
<keyword evidence="3" id="KW-0808">Transferase</keyword>
<accession>A0ABX7G2S6</accession>
<proteinExistence type="predicted"/>
<sequence length="374" mass="41033">MSAHKSAFFLPEGTYLLSHSVGRPLKAAKVGFEQDYWQPWCQSGREPWGDWLSGIEAFRTALGQLFDGNARDFCPQVNLSSALTKLVLSHPRLKATGARILMCEEDFPSMGFALQQALPHARLEFIPAGIDITDANAWEAYLTPGLDLVFISHAYSNLGALSPVEALVPRCRELGIFTLVDVAQSAGAVPLSVTELGPDFLIGSAVKWLCSGPGAAYLWVHPERLAECEPVDVGWFSHENPFEFNIHDFRYHPSALRFWGGTPSVAPYVIGAHSIGWFAALGADKVRAHNQAWVSMLYDEMHQYGAGPSQAHSRSGTAILQFGDNTAAVMAALNEAGISVDNRRYGMRVSPHLYNDEADIQRFIECVRGVLEGK</sequence>
<dbReference type="Proteomes" id="UP000596252">
    <property type="component" value="Chromosome"/>
</dbReference>
<evidence type="ECO:0000256" key="1">
    <source>
        <dbReference type="ARBA" id="ARBA00022898"/>
    </source>
</evidence>